<dbReference type="OrthoDB" id="4247883at2"/>
<organism evidence="1 2">
    <name type="scientific">Enemella evansiae</name>
    <dbReference type="NCBI Taxonomy" id="2016499"/>
    <lineage>
        <taxon>Bacteria</taxon>
        <taxon>Bacillati</taxon>
        <taxon>Actinomycetota</taxon>
        <taxon>Actinomycetes</taxon>
        <taxon>Propionibacteriales</taxon>
        <taxon>Propionibacteriaceae</taxon>
        <taxon>Enemella</taxon>
    </lineage>
</organism>
<dbReference type="Proteomes" id="UP000215896">
    <property type="component" value="Unassembled WGS sequence"/>
</dbReference>
<proteinExistence type="predicted"/>
<protein>
    <recommendedName>
        <fullName evidence="3">WXG100 family type VII secretion target</fullName>
    </recommendedName>
</protein>
<comment type="caution">
    <text evidence="1">The sequence shown here is derived from an EMBL/GenBank/DDBJ whole genome shotgun (WGS) entry which is preliminary data.</text>
</comment>
<evidence type="ECO:0000313" key="2">
    <source>
        <dbReference type="Proteomes" id="UP000215896"/>
    </source>
</evidence>
<name>A0A255GQL6_9ACTN</name>
<accession>A0A255GQL6</accession>
<dbReference type="RefSeq" id="WP_094401729.1">
    <property type="nucleotide sequence ID" value="NZ_NMVL01000012.1"/>
</dbReference>
<accession>A0A4R6LUP6</accession>
<dbReference type="EMBL" id="NMVO01000002">
    <property type="protein sequence ID" value="OYO16683.1"/>
    <property type="molecule type" value="Genomic_DNA"/>
</dbReference>
<dbReference type="AlphaFoldDB" id="A0A255GQL6"/>
<evidence type="ECO:0000313" key="1">
    <source>
        <dbReference type="EMBL" id="OYO16683.1"/>
    </source>
</evidence>
<reference evidence="1 2" key="1">
    <citation type="submission" date="2017-07" db="EMBL/GenBank/DDBJ databases">
        <title>Draft whole genome sequences of clinical Proprionibacteriaceae strains.</title>
        <authorList>
            <person name="Bernier A.-M."/>
            <person name="Bernard K."/>
            <person name="Domingo M.-C."/>
        </authorList>
    </citation>
    <scope>NUCLEOTIDE SEQUENCE [LARGE SCALE GENOMIC DNA]</scope>
    <source>
        <strain evidence="1 2">NML 030167</strain>
    </source>
</reference>
<evidence type="ECO:0008006" key="3">
    <source>
        <dbReference type="Google" id="ProtNLM"/>
    </source>
</evidence>
<sequence>MEKIFVSTAALRRSSEALRADSGGTQSAIVAALTDIRTESACWGQDAPGNAFALSYLPDALALIIAAVTADAQVEDLSERLDATANGYDRTEAENSGPGA</sequence>
<gene>
    <name evidence="1" type="ORF">CGZ94_03330</name>
</gene>
<keyword evidence="2" id="KW-1185">Reference proteome</keyword>